<sequence length="90" mass="9888">MTCVCQHTSMRLAPASVRSGRAACCSGRHLEREPNRTLVRTGAQIDPRTSTPSESTTKQDRKWPRGRRLPMRVMKRDLPAGTGAGVQSSP</sequence>
<dbReference type="GeneID" id="70133112"/>
<dbReference type="Proteomes" id="UP000758603">
    <property type="component" value="Unassembled WGS sequence"/>
</dbReference>
<feature type="compositionally biased region" description="Polar residues" evidence="1">
    <location>
        <begin position="47"/>
        <end position="56"/>
    </location>
</feature>
<evidence type="ECO:0000256" key="1">
    <source>
        <dbReference type="SAM" id="MobiDB-lite"/>
    </source>
</evidence>
<organism evidence="2 3">
    <name type="scientific">Truncatella angustata</name>
    <dbReference type="NCBI Taxonomy" id="152316"/>
    <lineage>
        <taxon>Eukaryota</taxon>
        <taxon>Fungi</taxon>
        <taxon>Dikarya</taxon>
        <taxon>Ascomycota</taxon>
        <taxon>Pezizomycotina</taxon>
        <taxon>Sordariomycetes</taxon>
        <taxon>Xylariomycetidae</taxon>
        <taxon>Amphisphaeriales</taxon>
        <taxon>Sporocadaceae</taxon>
        <taxon>Truncatella</taxon>
    </lineage>
</organism>
<proteinExistence type="predicted"/>
<comment type="caution">
    <text evidence="2">The sequence shown here is derived from an EMBL/GenBank/DDBJ whole genome shotgun (WGS) entry which is preliminary data.</text>
</comment>
<evidence type="ECO:0000313" key="2">
    <source>
        <dbReference type="EMBL" id="KAH6645623.1"/>
    </source>
</evidence>
<gene>
    <name evidence="2" type="ORF">BKA67DRAFT_585865</name>
</gene>
<evidence type="ECO:0000313" key="3">
    <source>
        <dbReference type="Proteomes" id="UP000758603"/>
    </source>
</evidence>
<feature type="region of interest" description="Disordered" evidence="1">
    <location>
        <begin position="41"/>
        <end position="90"/>
    </location>
</feature>
<accession>A0A9P8RGK4</accession>
<name>A0A9P8RGK4_9PEZI</name>
<reference evidence="2" key="1">
    <citation type="journal article" date="2021" name="Nat. Commun.">
        <title>Genetic determinants of endophytism in the Arabidopsis root mycobiome.</title>
        <authorList>
            <person name="Mesny F."/>
            <person name="Miyauchi S."/>
            <person name="Thiergart T."/>
            <person name="Pickel B."/>
            <person name="Atanasova L."/>
            <person name="Karlsson M."/>
            <person name="Huettel B."/>
            <person name="Barry K.W."/>
            <person name="Haridas S."/>
            <person name="Chen C."/>
            <person name="Bauer D."/>
            <person name="Andreopoulos W."/>
            <person name="Pangilinan J."/>
            <person name="LaButti K."/>
            <person name="Riley R."/>
            <person name="Lipzen A."/>
            <person name="Clum A."/>
            <person name="Drula E."/>
            <person name="Henrissat B."/>
            <person name="Kohler A."/>
            <person name="Grigoriev I.V."/>
            <person name="Martin F.M."/>
            <person name="Hacquard S."/>
        </authorList>
    </citation>
    <scope>NUCLEOTIDE SEQUENCE</scope>
    <source>
        <strain evidence="2">MPI-SDFR-AT-0073</strain>
    </source>
</reference>
<dbReference type="RefSeq" id="XP_045952137.1">
    <property type="nucleotide sequence ID" value="XM_046104221.1"/>
</dbReference>
<dbReference type="EMBL" id="JAGPXC010000011">
    <property type="protein sequence ID" value="KAH6645623.1"/>
    <property type="molecule type" value="Genomic_DNA"/>
</dbReference>
<protein>
    <submittedName>
        <fullName evidence="2">Uncharacterized protein</fullName>
    </submittedName>
</protein>
<keyword evidence="3" id="KW-1185">Reference proteome</keyword>
<dbReference type="AlphaFoldDB" id="A0A9P8RGK4"/>